<name>A0A0E1X5W6_9HYPH</name>
<organism evidence="1">
    <name type="scientific">Brucella pinnipedialis M292/94/1</name>
    <dbReference type="NCBI Taxonomy" id="520462"/>
    <lineage>
        <taxon>Bacteria</taxon>
        <taxon>Pseudomonadati</taxon>
        <taxon>Pseudomonadota</taxon>
        <taxon>Alphaproteobacteria</taxon>
        <taxon>Hyphomicrobiales</taxon>
        <taxon>Brucellaceae</taxon>
        <taxon>Brucella/Ochrobactrum group</taxon>
        <taxon>Brucella</taxon>
    </lineage>
</organism>
<dbReference type="AlphaFoldDB" id="A0A0E1X5W6"/>
<protein>
    <submittedName>
        <fullName evidence="1">Uncharacterized protein</fullName>
    </submittedName>
</protein>
<sequence>MFILKTPDNRRFRNSLQAVYPIRGLSKAAIVSLHKQKYELHFNRKAASHLKCPPGQNRSRDDAHRGVAIMTAPYLERFQDAARP</sequence>
<proteinExistence type="predicted"/>
<dbReference type="HOGENOM" id="CLU_2521128_0_0_5"/>
<dbReference type="Proteomes" id="UP000004659">
    <property type="component" value="Unassembled WGS sequence"/>
</dbReference>
<evidence type="ECO:0000313" key="1">
    <source>
        <dbReference type="EMBL" id="EEZ31556.1"/>
    </source>
</evidence>
<dbReference type="EMBL" id="EQ999546">
    <property type="protein sequence ID" value="EEZ31556.1"/>
    <property type="molecule type" value="Genomic_DNA"/>
</dbReference>
<reference evidence="1" key="1">
    <citation type="submission" date="2009-01" db="EMBL/GenBank/DDBJ databases">
        <title>The Genome Sequence of Brucella pinnipedialis M292/94/1.</title>
        <authorList>
            <consortium name="The Broad Institute Genome Sequencing Platform"/>
            <person name="Ward D."/>
            <person name="Young S.K."/>
            <person name="Kodira C.D."/>
            <person name="Zeng Q."/>
            <person name="Koehrsen M."/>
            <person name="Alvarado L."/>
            <person name="Berlin A."/>
            <person name="Borenstein D."/>
            <person name="Chen Z."/>
            <person name="Engels R."/>
            <person name="Freedman E."/>
            <person name="Gellesch M."/>
            <person name="Goldberg J."/>
            <person name="Griggs A."/>
            <person name="Gujja S."/>
            <person name="Heiman D."/>
            <person name="Hepburn T."/>
            <person name="Howarth C."/>
            <person name="Jen D."/>
            <person name="Larson L."/>
            <person name="Lewis B."/>
            <person name="Mehta T."/>
            <person name="Park D."/>
            <person name="Pearson M."/>
            <person name="Roberts A."/>
            <person name="Saif S."/>
            <person name="Shea T."/>
            <person name="Shenoy N."/>
            <person name="Sisk P."/>
            <person name="Stolte C."/>
            <person name="Sykes S."/>
            <person name="Walk T."/>
            <person name="White J."/>
            <person name="Yandava C."/>
            <person name="Whatmore A.M."/>
            <person name="Perrett L.L."/>
            <person name="O'Callaghan D."/>
            <person name="Nusbaum C."/>
            <person name="Galagan J."/>
            <person name="Birren B."/>
        </authorList>
    </citation>
    <scope>NUCLEOTIDE SEQUENCE [LARGE SCALE GENOMIC DNA]</scope>
    <source>
        <strain evidence="1">M292/94/1</strain>
    </source>
</reference>
<accession>A0A0E1X5W6</accession>
<gene>
    <name evidence="1" type="ORF">BALG_01676</name>
</gene>